<reference evidence="5 6" key="1">
    <citation type="submission" date="2015-08" db="EMBL/GenBank/DDBJ databases">
        <title>The complete genome sequence of Bacillus beveridgei MLTeJB.</title>
        <authorList>
            <person name="Hanson T.E."/>
            <person name="Mesa C."/>
            <person name="Basesman S.M."/>
            <person name="Oremland R.S."/>
        </authorList>
    </citation>
    <scope>NUCLEOTIDE SEQUENCE [LARGE SCALE GENOMIC DNA]</scope>
    <source>
        <strain evidence="5 6">MLTeJB</strain>
    </source>
</reference>
<feature type="compositionally biased region" description="Polar residues" evidence="1">
    <location>
        <begin position="31"/>
        <end position="40"/>
    </location>
</feature>
<protein>
    <submittedName>
        <fullName evidence="5">Lipoprotein</fullName>
    </submittedName>
</protein>
<feature type="signal peptide" evidence="3">
    <location>
        <begin position="1"/>
        <end position="25"/>
    </location>
</feature>
<feature type="transmembrane region" description="Helical" evidence="2">
    <location>
        <begin position="274"/>
        <end position="298"/>
    </location>
</feature>
<keyword evidence="3" id="KW-0732">Signal</keyword>
<evidence type="ECO:0000256" key="1">
    <source>
        <dbReference type="SAM" id="MobiDB-lite"/>
    </source>
</evidence>
<feature type="compositionally biased region" description="Basic and acidic residues" evidence="1">
    <location>
        <begin position="309"/>
        <end position="331"/>
    </location>
</feature>
<keyword evidence="2" id="KW-0812">Transmembrane</keyword>
<keyword evidence="6" id="KW-1185">Reference proteome</keyword>
<dbReference type="EMBL" id="CP012502">
    <property type="protein sequence ID" value="AOM82933.1"/>
    <property type="molecule type" value="Genomic_DNA"/>
</dbReference>
<dbReference type="PATRIC" id="fig|632773.3.peg.1655"/>
<organism evidence="5 6">
    <name type="scientific">Salisediminibacterium beveridgei</name>
    <dbReference type="NCBI Taxonomy" id="632773"/>
    <lineage>
        <taxon>Bacteria</taxon>
        <taxon>Bacillati</taxon>
        <taxon>Bacillota</taxon>
        <taxon>Bacilli</taxon>
        <taxon>Bacillales</taxon>
        <taxon>Bacillaceae</taxon>
        <taxon>Salisediminibacterium</taxon>
    </lineage>
</organism>
<gene>
    <name evidence="5" type="ORF">BBEV_1572</name>
</gene>
<feature type="region of interest" description="Disordered" evidence="1">
    <location>
        <begin position="31"/>
        <end position="50"/>
    </location>
</feature>
<dbReference type="KEGG" id="bbev:BBEV_1572"/>
<keyword evidence="2" id="KW-1133">Transmembrane helix</keyword>
<evidence type="ECO:0000259" key="4">
    <source>
        <dbReference type="Pfam" id="PF14257"/>
    </source>
</evidence>
<dbReference type="PROSITE" id="PS51257">
    <property type="entry name" value="PROKAR_LIPOPROTEIN"/>
    <property type="match status" value="1"/>
</dbReference>
<evidence type="ECO:0000313" key="6">
    <source>
        <dbReference type="Proteomes" id="UP000094463"/>
    </source>
</evidence>
<evidence type="ECO:0000313" key="5">
    <source>
        <dbReference type="EMBL" id="AOM82933.1"/>
    </source>
</evidence>
<dbReference type="InterPro" id="IPR025645">
    <property type="entry name" value="DUF4349"/>
</dbReference>
<keyword evidence="5" id="KW-0449">Lipoprotein</keyword>
<dbReference type="Proteomes" id="UP000094463">
    <property type="component" value="Chromosome"/>
</dbReference>
<proteinExistence type="predicted"/>
<dbReference type="Pfam" id="PF14257">
    <property type="entry name" value="DUF4349"/>
    <property type="match status" value="1"/>
</dbReference>
<evidence type="ECO:0000256" key="3">
    <source>
        <dbReference type="SAM" id="SignalP"/>
    </source>
</evidence>
<dbReference type="AlphaFoldDB" id="A0A1D7QV95"/>
<accession>A0A1D7QV95</accession>
<feature type="chain" id="PRO_5039156825" evidence="3">
    <location>
        <begin position="26"/>
        <end position="331"/>
    </location>
</feature>
<sequence>MTVMRKTLKRMLILLVTLWIVSACSGQNDSNEAMENNAGNQPADGAGQDMAAVEEQDFDNEQRAEGDNVAQEVIEPEESDRQIIYEGDIHLEVQDYRAAVTDIERQIEEVNGYLVESATSRSGEDGTRSGRMVIRIPQENFFSFIADLEESDAEVLEQYTSGRDVTEEYVDLESRLSSQQAVEERLMTFMDDAETTEDLLNISSQLTDVQEEIETIQGRMNYLENRVDYSTLHVYLNERPATEIQDREDLETWERAVDQFMGTINGLIRAAASATVFIVGFSPVLIPVLLIAGIIYAYKRRKNQTNVEQNKEAEESGNRSDENGSSEKTDK</sequence>
<name>A0A1D7QV95_9BACI</name>
<keyword evidence="2" id="KW-0472">Membrane</keyword>
<feature type="region of interest" description="Disordered" evidence="1">
    <location>
        <begin position="305"/>
        <end position="331"/>
    </location>
</feature>
<evidence type="ECO:0000256" key="2">
    <source>
        <dbReference type="SAM" id="Phobius"/>
    </source>
</evidence>
<dbReference type="STRING" id="632773.BBEV_1572"/>
<feature type="domain" description="DUF4349" evidence="4">
    <location>
        <begin position="81"/>
        <end position="295"/>
    </location>
</feature>